<dbReference type="GO" id="GO:0006044">
    <property type="term" value="P:N-acetylglucosamine metabolic process"/>
    <property type="evidence" value="ECO:0007669"/>
    <property type="project" value="TreeGrafter"/>
</dbReference>
<reference evidence="1" key="1">
    <citation type="journal article" date="2020" name="bioRxiv">
        <title>Whole genome comparisons of ergot fungi reveals the divergence and evolution of species within the genus Claviceps are the result of varying mechanisms driving genome evolution and host range expansion.</title>
        <authorList>
            <person name="Wyka S.A."/>
            <person name="Mondo S.J."/>
            <person name="Liu M."/>
            <person name="Dettman J."/>
            <person name="Nalam V."/>
            <person name="Broders K.D."/>
        </authorList>
    </citation>
    <scope>NUCLEOTIDE SEQUENCE</scope>
    <source>
        <strain evidence="1">CCC 602</strain>
    </source>
</reference>
<dbReference type="AlphaFoldDB" id="A0A9P7SZG8"/>
<evidence type="ECO:0000313" key="2">
    <source>
        <dbReference type="Proteomes" id="UP000748025"/>
    </source>
</evidence>
<dbReference type="PANTHER" id="PTHR12224">
    <property type="entry name" value="BETA-1,4-MANNOSYL-GLYCOPROTEIN BETA-1,4-N-ACETYLGLUCOSAMINYL-TRANSFERASE"/>
    <property type="match status" value="1"/>
</dbReference>
<protein>
    <recommendedName>
        <fullName evidence="3">Beta-1,4-mannosyl-glycoprotein 4-beta-N-acetylglucosaminyltransferase</fullName>
    </recommendedName>
</protein>
<organism evidence="1 2">
    <name type="scientific">Claviceps pusilla</name>
    <dbReference type="NCBI Taxonomy" id="123648"/>
    <lineage>
        <taxon>Eukaryota</taxon>
        <taxon>Fungi</taxon>
        <taxon>Dikarya</taxon>
        <taxon>Ascomycota</taxon>
        <taxon>Pezizomycotina</taxon>
        <taxon>Sordariomycetes</taxon>
        <taxon>Hypocreomycetidae</taxon>
        <taxon>Hypocreales</taxon>
        <taxon>Clavicipitaceae</taxon>
        <taxon>Claviceps</taxon>
    </lineage>
</organism>
<dbReference type="Proteomes" id="UP000748025">
    <property type="component" value="Unassembled WGS sequence"/>
</dbReference>
<proteinExistence type="predicted"/>
<name>A0A9P7SZG8_9HYPO</name>
<dbReference type="GO" id="GO:0016020">
    <property type="term" value="C:membrane"/>
    <property type="evidence" value="ECO:0007669"/>
    <property type="project" value="InterPro"/>
</dbReference>
<sequence>MWVRWRAKVIPLALFFLVGWWLLYTPGGARTRHRIETSVSPPVPVSGGDGDVLTTTTTTTEEHDNGTHAAHELCAAHGYAVFGRPRRVYDLIMVNTELDFLEIRLHTLYDHVDYFIIVESPKTFQGGDKPLLIRDNWARFRRYHDKMVYHELEFPSSFRPRRAWDYEDLQRDAMYEQVLLRQQRPAPSPGDAMLVSDVDEIPRPRSVDVLRSCRFPRRLTLASRFYYYSFQFLHTGPEWPHPQATFFDGPARTLKPTNLRNGDGGVVLFSIPIPLPIPWLRGRESGVLANAGWHCSSCFATMAQFLNKMASFSHGWMNADYFRDRDRIAAAVRDGRDLWGRERDTFTRVDGNDDVPPLVREEPARFAYMVDRDGPTAGFSDYP</sequence>
<dbReference type="InterPro" id="IPR006813">
    <property type="entry name" value="Glyco_trans_17"/>
</dbReference>
<comment type="caution">
    <text evidence="1">The sequence shown here is derived from an EMBL/GenBank/DDBJ whole genome shotgun (WGS) entry which is preliminary data.</text>
</comment>
<dbReference type="GO" id="GO:0003830">
    <property type="term" value="F:beta-1,4-mannosylglycoprotein 4-beta-N-acetylglucosaminyltransferase activity"/>
    <property type="evidence" value="ECO:0007669"/>
    <property type="project" value="InterPro"/>
</dbReference>
<evidence type="ECO:0008006" key="3">
    <source>
        <dbReference type="Google" id="ProtNLM"/>
    </source>
</evidence>
<accession>A0A9P7SZG8</accession>
<dbReference type="OrthoDB" id="6474464at2759"/>
<dbReference type="PANTHER" id="PTHR12224:SF0">
    <property type="entry name" value="BETA-1,4-MANNOSYL-GLYCOPROTEIN 4-BETA-N-ACETYLGLUCOSAMINYLTRANSFERASE"/>
    <property type="match status" value="1"/>
</dbReference>
<gene>
    <name evidence="1" type="ORF">E4U43_008724</name>
</gene>
<dbReference type="Pfam" id="PF04724">
    <property type="entry name" value="Glyco_transf_17"/>
    <property type="match status" value="2"/>
</dbReference>
<evidence type="ECO:0000313" key="1">
    <source>
        <dbReference type="EMBL" id="KAG6009409.1"/>
    </source>
</evidence>
<keyword evidence="2" id="KW-1185">Reference proteome</keyword>
<dbReference type="EMBL" id="SRPW01000995">
    <property type="protein sequence ID" value="KAG6009409.1"/>
    <property type="molecule type" value="Genomic_DNA"/>
</dbReference>